<dbReference type="SMART" id="SM00257">
    <property type="entry name" value="LysM"/>
    <property type="match status" value="3"/>
</dbReference>
<feature type="domain" description="LysM" evidence="2">
    <location>
        <begin position="177"/>
        <end position="221"/>
    </location>
</feature>
<dbReference type="Pfam" id="PF01476">
    <property type="entry name" value="LysM"/>
    <property type="match status" value="3"/>
</dbReference>
<dbReference type="PANTHER" id="PTHR33734:SF22">
    <property type="entry name" value="MEMBRANE-BOUND LYTIC MUREIN TRANSGLYCOSYLASE D"/>
    <property type="match status" value="1"/>
</dbReference>
<comment type="caution">
    <text evidence="3">The sequence shown here is derived from an EMBL/GenBank/DDBJ whole genome shotgun (WGS) entry which is preliminary data.</text>
</comment>
<gene>
    <name evidence="3" type="ORF">ACFFGH_27585</name>
</gene>
<keyword evidence="4" id="KW-1185">Reference proteome</keyword>
<dbReference type="InterPro" id="IPR036779">
    <property type="entry name" value="LysM_dom_sf"/>
</dbReference>
<name>A0ABV6RYD2_9GAMM</name>
<dbReference type="Gene3D" id="3.10.350.10">
    <property type="entry name" value="LysM domain"/>
    <property type="match status" value="3"/>
</dbReference>
<dbReference type="EMBL" id="JBHLTG010000008">
    <property type="protein sequence ID" value="MFC0681609.1"/>
    <property type="molecule type" value="Genomic_DNA"/>
</dbReference>
<evidence type="ECO:0000259" key="2">
    <source>
        <dbReference type="PROSITE" id="PS51782"/>
    </source>
</evidence>
<proteinExistence type="predicted"/>
<feature type="domain" description="LysM" evidence="2">
    <location>
        <begin position="117"/>
        <end position="161"/>
    </location>
</feature>
<feature type="domain" description="LysM" evidence="2">
    <location>
        <begin position="252"/>
        <end position="296"/>
    </location>
</feature>
<evidence type="ECO:0000313" key="3">
    <source>
        <dbReference type="EMBL" id="MFC0681609.1"/>
    </source>
</evidence>
<dbReference type="Proteomes" id="UP001589896">
    <property type="component" value="Unassembled WGS sequence"/>
</dbReference>
<dbReference type="CDD" id="cd00118">
    <property type="entry name" value="LysM"/>
    <property type="match status" value="3"/>
</dbReference>
<evidence type="ECO:0000256" key="1">
    <source>
        <dbReference type="SAM" id="MobiDB-lite"/>
    </source>
</evidence>
<feature type="region of interest" description="Disordered" evidence="1">
    <location>
        <begin position="74"/>
        <end position="109"/>
    </location>
</feature>
<dbReference type="PROSITE" id="PS51782">
    <property type="entry name" value="LYSM"/>
    <property type="match status" value="3"/>
</dbReference>
<dbReference type="SUPFAM" id="SSF54106">
    <property type="entry name" value="LysM domain"/>
    <property type="match status" value="3"/>
</dbReference>
<sequence>MTASATEDHGLPTAQPFPTAAEIFVGLAPTGFDTADAEARRAGRAAAKGVLATLPVVLAGSMALTGAVAPQPASIAADDDRSEPGGTQPATTIRPATADRTEAGTTRADLRPAAVPSTYRVQSGDTVSDIAGRFGVSTASVLAANGLGWKSLIFPGQVLRLTQAAPGAPVSSPVKAGRYTIVAGDTITSIAARFGFSAATLLAANNLKWTSIIYPGQTIVIPGRPVPASSVSPAPSGPTTPVVASPAPPIASQYVIRAGDTVSGIASRFGVSPQAVLDANGLGWSSTIYVGRRLTIPGIDVAAAEAGITPLSDEMRANARLIVAMGRELGVPEYGIVIALAAAMQESSLRNINHGDRDSVGVFQQRPSAGWGVAEDLLNVTHAARLFFGGPSNPNRGITRGLLDVPGWQSMALTEAAQAVQVSAHPDAYAKWAASARAWYAELR</sequence>
<dbReference type="InterPro" id="IPR018392">
    <property type="entry name" value="LysM"/>
</dbReference>
<evidence type="ECO:0000313" key="4">
    <source>
        <dbReference type="Proteomes" id="UP001589896"/>
    </source>
</evidence>
<accession>A0ABV6RYD2</accession>
<reference evidence="3 4" key="1">
    <citation type="submission" date="2024-09" db="EMBL/GenBank/DDBJ databases">
        <authorList>
            <person name="Sun Q."/>
            <person name="Mori K."/>
        </authorList>
    </citation>
    <scope>NUCLEOTIDE SEQUENCE [LARGE SCALE GENOMIC DNA]</scope>
    <source>
        <strain evidence="3 4">KCTC 23076</strain>
    </source>
</reference>
<organism evidence="3 4">
    <name type="scientific">Lysobacter korlensis</name>
    <dbReference type="NCBI Taxonomy" id="553636"/>
    <lineage>
        <taxon>Bacteria</taxon>
        <taxon>Pseudomonadati</taxon>
        <taxon>Pseudomonadota</taxon>
        <taxon>Gammaproteobacteria</taxon>
        <taxon>Lysobacterales</taxon>
        <taxon>Lysobacteraceae</taxon>
        <taxon>Lysobacter</taxon>
    </lineage>
</organism>
<dbReference type="PANTHER" id="PTHR33734">
    <property type="entry name" value="LYSM DOMAIN-CONTAINING GPI-ANCHORED PROTEIN 2"/>
    <property type="match status" value="1"/>
</dbReference>
<protein>
    <submittedName>
        <fullName evidence="3">LysM peptidoglycan-binding domain-containing protein</fullName>
    </submittedName>
</protein>
<dbReference type="RefSeq" id="WP_386674536.1">
    <property type="nucleotide sequence ID" value="NZ_JBHLTG010000008.1"/>
</dbReference>